<dbReference type="InterPro" id="IPR016024">
    <property type="entry name" value="ARM-type_fold"/>
</dbReference>
<protein>
    <submittedName>
        <fullName evidence="4">IFRD domain-containing protein</fullName>
    </submittedName>
</protein>
<dbReference type="Gene3D" id="1.25.10.10">
    <property type="entry name" value="Leucine-rich Repeat Variant"/>
    <property type="match status" value="1"/>
</dbReference>
<name>A0A6A5TFK1_9PLEO</name>
<dbReference type="InterPro" id="IPR007701">
    <property type="entry name" value="Interferon-rel_develop_reg_N"/>
</dbReference>
<dbReference type="Pfam" id="PF05004">
    <property type="entry name" value="IFRD"/>
    <property type="match status" value="1"/>
</dbReference>
<evidence type="ECO:0000259" key="3">
    <source>
        <dbReference type="Pfam" id="PF05004"/>
    </source>
</evidence>
<dbReference type="PANTHER" id="PTHR12354:SF1">
    <property type="entry name" value="INTERFERON-RELATED DEVELOPMENTAL REGULATOR 1"/>
    <property type="match status" value="1"/>
</dbReference>
<dbReference type="AlphaFoldDB" id="A0A6A5TFK1"/>
<comment type="similarity">
    <text evidence="1">Belongs to the IFRD family.</text>
</comment>
<dbReference type="EMBL" id="ML977016">
    <property type="protein sequence ID" value="KAF1951595.1"/>
    <property type="molecule type" value="Genomic_DNA"/>
</dbReference>
<dbReference type="SUPFAM" id="SSF48371">
    <property type="entry name" value="ARM repeat"/>
    <property type="match status" value="1"/>
</dbReference>
<organism evidence="4 5">
    <name type="scientific">Byssothecium circinans</name>
    <dbReference type="NCBI Taxonomy" id="147558"/>
    <lineage>
        <taxon>Eukaryota</taxon>
        <taxon>Fungi</taxon>
        <taxon>Dikarya</taxon>
        <taxon>Ascomycota</taxon>
        <taxon>Pezizomycotina</taxon>
        <taxon>Dothideomycetes</taxon>
        <taxon>Pleosporomycetidae</taxon>
        <taxon>Pleosporales</taxon>
        <taxon>Massarineae</taxon>
        <taxon>Massarinaceae</taxon>
        <taxon>Byssothecium</taxon>
    </lineage>
</organism>
<dbReference type="Proteomes" id="UP000800035">
    <property type="component" value="Unassembled WGS sequence"/>
</dbReference>
<dbReference type="PANTHER" id="PTHR12354">
    <property type="entry name" value="INTERFERON-RELATED DEVELOPMENTAL REGULATOR"/>
    <property type="match status" value="1"/>
</dbReference>
<evidence type="ECO:0000313" key="5">
    <source>
        <dbReference type="Proteomes" id="UP000800035"/>
    </source>
</evidence>
<reference evidence="4" key="1">
    <citation type="journal article" date="2020" name="Stud. Mycol.">
        <title>101 Dothideomycetes genomes: a test case for predicting lifestyles and emergence of pathogens.</title>
        <authorList>
            <person name="Haridas S."/>
            <person name="Albert R."/>
            <person name="Binder M."/>
            <person name="Bloem J."/>
            <person name="Labutti K."/>
            <person name="Salamov A."/>
            <person name="Andreopoulos B."/>
            <person name="Baker S."/>
            <person name="Barry K."/>
            <person name="Bills G."/>
            <person name="Bluhm B."/>
            <person name="Cannon C."/>
            <person name="Castanera R."/>
            <person name="Culley D."/>
            <person name="Daum C."/>
            <person name="Ezra D."/>
            <person name="Gonzalez J."/>
            <person name="Henrissat B."/>
            <person name="Kuo A."/>
            <person name="Liang C."/>
            <person name="Lipzen A."/>
            <person name="Lutzoni F."/>
            <person name="Magnuson J."/>
            <person name="Mondo S."/>
            <person name="Nolan M."/>
            <person name="Ohm R."/>
            <person name="Pangilinan J."/>
            <person name="Park H.-J."/>
            <person name="Ramirez L."/>
            <person name="Alfaro M."/>
            <person name="Sun H."/>
            <person name="Tritt A."/>
            <person name="Yoshinaga Y."/>
            <person name="Zwiers L.-H."/>
            <person name="Turgeon B."/>
            <person name="Goodwin S."/>
            <person name="Spatafora J."/>
            <person name="Crous P."/>
            <person name="Grigoriev I."/>
        </authorList>
    </citation>
    <scope>NUCLEOTIDE SEQUENCE</scope>
    <source>
        <strain evidence="4">CBS 675.92</strain>
    </source>
</reference>
<accession>A0A6A5TFK1</accession>
<dbReference type="InterPro" id="IPR039777">
    <property type="entry name" value="IFRD"/>
</dbReference>
<keyword evidence="5" id="KW-1185">Reference proteome</keyword>
<feature type="compositionally biased region" description="Polar residues" evidence="2">
    <location>
        <begin position="26"/>
        <end position="51"/>
    </location>
</feature>
<sequence>MHDLRRQALESGKTVSRKARSRVVSAKSSKPNSRLNSPAHSRAGSRNVSRQGSDDEDYFSDETAMSANSIDDILNSDDADISDESWQSDLQTYIEQIVDRKGSSTDGRAASLASYAHTIMTRYAKDEVESRMDELVPSMVRSIKQETSEDETTAALKALGVTIITLDSDTIYDDVADVLKNTISHSESVTLKTGAIHTLGTAAYFGGTSEEEIEDLLTYFLEIVESDGLSANAHDEPSVVTAALEQWGLLATVLDDAQEATDAAIEAFVDQLESADVNVQIAAGENIALMFEKSYTPIEAGEKLSEDEVEDDETPPGAEKMIKRYDVYRRPDQLMHTLDQLAKASDRSISKKDRKSLHSNFADIRKTVEKPTRGPGYSTAIDQETGKMYGGGRLKFQVLMRRFNCTAEVKLDRWWKLRVYSALKKQLAAGFSHHFDENEAVSRCLPSYVTTKHWKRER</sequence>
<dbReference type="OrthoDB" id="18978at2759"/>
<feature type="domain" description="Interferon-related developmental regulator N-terminal" evidence="3">
    <location>
        <begin position="65"/>
        <end position="369"/>
    </location>
</feature>
<gene>
    <name evidence="4" type="ORF">CC80DRAFT_495990</name>
</gene>
<dbReference type="InterPro" id="IPR011989">
    <property type="entry name" value="ARM-like"/>
</dbReference>
<feature type="region of interest" description="Disordered" evidence="2">
    <location>
        <begin position="1"/>
        <end position="59"/>
    </location>
</feature>
<proteinExistence type="inferred from homology"/>
<evidence type="ECO:0000256" key="2">
    <source>
        <dbReference type="SAM" id="MobiDB-lite"/>
    </source>
</evidence>
<evidence type="ECO:0000313" key="4">
    <source>
        <dbReference type="EMBL" id="KAF1951595.1"/>
    </source>
</evidence>
<evidence type="ECO:0000256" key="1">
    <source>
        <dbReference type="ARBA" id="ARBA00008828"/>
    </source>
</evidence>